<dbReference type="AlphaFoldDB" id="A0A8G1QXC3"/>
<name>A0A8G1QXC3_9EURO</name>
<evidence type="ECO:0000313" key="1">
    <source>
        <dbReference type="EMBL" id="RAH53095.1"/>
    </source>
</evidence>
<reference evidence="1 2" key="1">
    <citation type="submission" date="2018-02" db="EMBL/GenBank/DDBJ databases">
        <title>The genomes of Aspergillus section Nigri reveals drivers in fungal speciation.</title>
        <authorList>
            <consortium name="DOE Joint Genome Institute"/>
            <person name="Vesth T.C."/>
            <person name="Nybo J."/>
            <person name="Theobald S."/>
            <person name="Brandl J."/>
            <person name="Frisvad J.C."/>
            <person name="Nielsen K.F."/>
            <person name="Lyhne E.K."/>
            <person name="Kogle M.E."/>
            <person name="Kuo A."/>
            <person name="Riley R."/>
            <person name="Clum A."/>
            <person name="Nolan M."/>
            <person name="Lipzen A."/>
            <person name="Salamov A."/>
            <person name="Henrissat B."/>
            <person name="Wiebenga A."/>
            <person name="De vries R.P."/>
            <person name="Grigoriev I.V."/>
            <person name="Mortensen U.H."/>
            <person name="Andersen M.R."/>
            <person name="Baker S.E."/>
        </authorList>
    </citation>
    <scope>NUCLEOTIDE SEQUENCE [LARGE SCALE GENOMIC DNA]</scope>
    <source>
        <strain evidence="1 2">CBS 112811</strain>
    </source>
</reference>
<gene>
    <name evidence="1" type="ORF">BO85DRAFT_442649</name>
</gene>
<organism evidence="1 2">
    <name type="scientific">Aspergillus piperis CBS 112811</name>
    <dbReference type="NCBI Taxonomy" id="1448313"/>
    <lineage>
        <taxon>Eukaryota</taxon>
        <taxon>Fungi</taxon>
        <taxon>Dikarya</taxon>
        <taxon>Ascomycota</taxon>
        <taxon>Pezizomycotina</taxon>
        <taxon>Eurotiomycetes</taxon>
        <taxon>Eurotiomycetidae</taxon>
        <taxon>Eurotiales</taxon>
        <taxon>Aspergillaceae</taxon>
        <taxon>Aspergillus</taxon>
        <taxon>Aspergillus subgen. Circumdati</taxon>
    </lineage>
</organism>
<keyword evidence="2" id="KW-1185">Reference proteome</keyword>
<protein>
    <submittedName>
        <fullName evidence="1">Uncharacterized protein</fullName>
    </submittedName>
</protein>
<sequence>MDESPKCKDKPNQAKPGLIMIRTRTVLRSRSRHEIEGEVDPFRITNHKLQSAVSDLRRTHAPDPYLHSQASKQSFLHPSIHPSFVRSIHIPSLGILIYSVKMQFTLITAFATAFLASFVAANPAPAPAPFEIGIGANAAANAAAEVAANAGLGAGAGIHFKA</sequence>
<evidence type="ECO:0000313" key="2">
    <source>
        <dbReference type="Proteomes" id="UP000249526"/>
    </source>
</evidence>
<dbReference type="EMBL" id="KZ825079">
    <property type="protein sequence ID" value="RAH53095.1"/>
    <property type="molecule type" value="Genomic_DNA"/>
</dbReference>
<proteinExistence type="predicted"/>
<accession>A0A8G1QXC3</accession>
<dbReference type="GeneID" id="37162248"/>
<dbReference type="Proteomes" id="UP000249526">
    <property type="component" value="Unassembled WGS sequence"/>
</dbReference>
<dbReference type="RefSeq" id="XP_025511017.1">
    <property type="nucleotide sequence ID" value="XM_025658846.1"/>
</dbReference>